<reference evidence="2 3" key="1">
    <citation type="submission" date="2017-09" db="EMBL/GenBank/DDBJ databases">
        <title>Large-scale bioinformatics analysis of Bacillus genomes uncovers conserved roles of natural products in bacterial physiology.</title>
        <authorList>
            <consortium name="Agbiome Team Llc"/>
            <person name="Bleich R.M."/>
            <person name="Grubbs K.J."/>
            <person name="Santa Maria K.C."/>
            <person name="Allen S.E."/>
            <person name="Farag S."/>
            <person name="Shank E.A."/>
            <person name="Bowers A."/>
        </authorList>
    </citation>
    <scope>NUCLEOTIDE SEQUENCE [LARGE SCALE GENOMIC DNA]</scope>
    <source>
        <strain evidence="2 3">AFS085496</strain>
    </source>
</reference>
<accession>A0A9X6WPG9</accession>
<evidence type="ECO:0000313" key="3">
    <source>
        <dbReference type="Proteomes" id="UP000224003"/>
    </source>
</evidence>
<dbReference type="SUPFAM" id="SSF47336">
    <property type="entry name" value="ACP-like"/>
    <property type="match status" value="1"/>
</dbReference>
<feature type="domain" description="Carrier" evidence="1">
    <location>
        <begin position="14"/>
        <end position="90"/>
    </location>
</feature>
<dbReference type="Gene3D" id="1.10.1200.10">
    <property type="entry name" value="ACP-like"/>
    <property type="match status" value="1"/>
</dbReference>
<evidence type="ECO:0000313" key="2">
    <source>
        <dbReference type="EMBL" id="PFJ39477.1"/>
    </source>
</evidence>
<gene>
    <name evidence="2" type="ORF">COJ15_14380</name>
</gene>
<comment type="caution">
    <text evidence="2">The sequence shown here is derived from an EMBL/GenBank/DDBJ whole genome shotgun (WGS) entry which is preliminary data.</text>
</comment>
<dbReference type="EMBL" id="NUVX01000023">
    <property type="protein sequence ID" value="PFJ39477.1"/>
    <property type="molecule type" value="Genomic_DNA"/>
</dbReference>
<dbReference type="Pfam" id="PF00550">
    <property type="entry name" value="PP-binding"/>
    <property type="match status" value="1"/>
</dbReference>
<proteinExistence type="predicted"/>
<name>A0A9X6WPG9_BACTU</name>
<dbReference type="InterPro" id="IPR009081">
    <property type="entry name" value="PP-bd_ACP"/>
</dbReference>
<dbReference type="PROSITE" id="PS50075">
    <property type="entry name" value="CARRIER"/>
    <property type="match status" value="1"/>
</dbReference>
<dbReference type="InterPro" id="IPR036736">
    <property type="entry name" value="ACP-like_sf"/>
</dbReference>
<dbReference type="Proteomes" id="UP000224003">
    <property type="component" value="Unassembled WGS sequence"/>
</dbReference>
<evidence type="ECO:0000259" key="1">
    <source>
        <dbReference type="PROSITE" id="PS50075"/>
    </source>
</evidence>
<protein>
    <submittedName>
        <fullName evidence="2">Phosphopantetheine-containing protein</fullName>
    </submittedName>
</protein>
<sequence>MRKKINRSENVKNIETLNTDEQIRNTLLEILTNYINEDGEFIAEFIDSLDFIEVILSIESEFDVEFDDEMLTFESLADLDYLIGYIREKVSV</sequence>
<dbReference type="AlphaFoldDB" id="A0A9X6WPG9"/>
<organism evidence="2 3">
    <name type="scientific">Bacillus thuringiensis</name>
    <dbReference type="NCBI Taxonomy" id="1428"/>
    <lineage>
        <taxon>Bacteria</taxon>
        <taxon>Bacillati</taxon>
        <taxon>Bacillota</taxon>
        <taxon>Bacilli</taxon>
        <taxon>Bacillales</taxon>
        <taxon>Bacillaceae</taxon>
        <taxon>Bacillus</taxon>
        <taxon>Bacillus cereus group</taxon>
    </lineage>
</organism>